<comment type="caution">
    <text evidence="2">The sequence shown here is derived from an EMBL/GenBank/DDBJ whole genome shotgun (WGS) entry which is preliminary data.</text>
</comment>
<organism evidence="2 3">
    <name type="scientific">SAR86 cluster bacterium</name>
    <dbReference type="NCBI Taxonomy" id="2030880"/>
    <lineage>
        <taxon>Bacteria</taxon>
        <taxon>Pseudomonadati</taxon>
        <taxon>Pseudomonadota</taxon>
        <taxon>Gammaproteobacteria</taxon>
        <taxon>SAR86 cluster</taxon>
    </lineage>
</organism>
<evidence type="ECO:0000313" key="2">
    <source>
        <dbReference type="EMBL" id="PCI82114.1"/>
    </source>
</evidence>
<keyword evidence="1" id="KW-0732">Signal</keyword>
<evidence type="ECO:0000313" key="3">
    <source>
        <dbReference type="Proteomes" id="UP000218767"/>
    </source>
</evidence>
<evidence type="ECO:0008006" key="4">
    <source>
        <dbReference type="Google" id="ProtNLM"/>
    </source>
</evidence>
<evidence type="ECO:0000256" key="1">
    <source>
        <dbReference type="SAM" id="SignalP"/>
    </source>
</evidence>
<dbReference type="Gene3D" id="1.25.40.10">
    <property type="entry name" value="Tetratricopeptide repeat domain"/>
    <property type="match status" value="1"/>
</dbReference>
<dbReference type="AlphaFoldDB" id="A0A2A4XI04"/>
<proteinExistence type="predicted"/>
<protein>
    <recommendedName>
        <fullName evidence="4">Tetratricopeptide repeat protein</fullName>
    </recommendedName>
</protein>
<feature type="signal peptide" evidence="1">
    <location>
        <begin position="1"/>
        <end position="26"/>
    </location>
</feature>
<dbReference type="EMBL" id="NVUL01000002">
    <property type="protein sequence ID" value="PCI82114.1"/>
    <property type="molecule type" value="Genomic_DNA"/>
</dbReference>
<sequence length="226" mass="25481">MKLHRSSLLGKLQPVFLFLIASLAFASINATAQPLSETDQITERYAEIHVQWEDDQGRELPLEKLLGSAESYRDINPDEASAWIVLARVRVGYASTQGIVRGMRLLKKARDELEQSIELDGQAENGYGQALLGFLYRGTPPWPVGFYSKRKGNRFLEAAYALNPASIETNYYYAQINAAEKLYQRALEFSEAARRSALNGSARPFHSAYYLGLIDELESNIKERLN</sequence>
<dbReference type="Proteomes" id="UP000218767">
    <property type="component" value="Unassembled WGS sequence"/>
</dbReference>
<gene>
    <name evidence="2" type="ORF">COB20_00465</name>
</gene>
<accession>A0A2A4XI04</accession>
<feature type="chain" id="PRO_5013331701" description="Tetratricopeptide repeat protein" evidence="1">
    <location>
        <begin position="27"/>
        <end position="226"/>
    </location>
</feature>
<name>A0A2A4XI04_9GAMM</name>
<dbReference type="InterPro" id="IPR011990">
    <property type="entry name" value="TPR-like_helical_dom_sf"/>
</dbReference>
<reference evidence="3" key="1">
    <citation type="submission" date="2017-08" db="EMBL/GenBank/DDBJ databases">
        <title>A dynamic microbial community with high functional redundancy inhabits the cold, oxic subseafloor aquifer.</title>
        <authorList>
            <person name="Tully B.J."/>
            <person name="Wheat C.G."/>
            <person name="Glazer B.T."/>
            <person name="Huber J.A."/>
        </authorList>
    </citation>
    <scope>NUCLEOTIDE SEQUENCE [LARGE SCALE GENOMIC DNA]</scope>
</reference>